<comment type="subcellular location">
    <subcellularLocation>
        <location evidence="1">Membrane</location>
        <topology evidence="1">Multi-pass membrane protein</topology>
    </subcellularLocation>
</comment>
<feature type="transmembrane region" description="Helical" evidence="5">
    <location>
        <begin position="70"/>
        <end position="92"/>
    </location>
</feature>
<evidence type="ECO:0000256" key="2">
    <source>
        <dbReference type="ARBA" id="ARBA00022692"/>
    </source>
</evidence>
<keyword evidence="2 5" id="KW-0812">Transmembrane</keyword>
<protein>
    <recommendedName>
        <fullName evidence="6">Yip1 domain-containing protein</fullName>
    </recommendedName>
</protein>
<evidence type="ECO:0000256" key="4">
    <source>
        <dbReference type="ARBA" id="ARBA00023136"/>
    </source>
</evidence>
<evidence type="ECO:0000256" key="5">
    <source>
        <dbReference type="SAM" id="Phobius"/>
    </source>
</evidence>
<gene>
    <name evidence="7" type="ORF">CEG18_15765</name>
</gene>
<comment type="caution">
    <text evidence="7">The sequence shown here is derived from an EMBL/GenBank/DDBJ whole genome shotgun (WGS) entry which is preliminary data.</text>
</comment>
<dbReference type="AlphaFoldDB" id="A0A246F8E3"/>
<keyword evidence="3 5" id="KW-1133">Transmembrane helix</keyword>
<feature type="transmembrane region" description="Helical" evidence="5">
    <location>
        <begin position="29"/>
        <end position="50"/>
    </location>
</feature>
<evidence type="ECO:0000256" key="1">
    <source>
        <dbReference type="ARBA" id="ARBA00004141"/>
    </source>
</evidence>
<evidence type="ECO:0000256" key="3">
    <source>
        <dbReference type="ARBA" id="ARBA00022989"/>
    </source>
</evidence>
<evidence type="ECO:0000313" key="7">
    <source>
        <dbReference type="EMBL" id="OWP49895.1"/>
    </source>
</evidence>
<evidence type="ECO:0000313" key="8">
    <source>
        <dbReference type="Proteomes" id="UP000198145"/>
    </source>
</evidence>
<dbReference type="Proteomes" id="UP000198145">
    <property type="component" value="Unassembled WGS sequence"/>
</dbReference>
<dbReference type="EMBL" id="NJBA01000005">
    <property type="protein sequence ID" value="OWP49895.1"/>
    <property type="molecule type" value="Genomic_DNA"/>
</dbReference>
<dbReference type="GO" id="GO:0016020">
    <property type="term" value="C:membrane"/>
    <property type="evidence" value="ECO:0007669"/>
    <property type="project" value="UniProtKB-SubCell"/>
</dbReference>
<proteinExistence type="predicted"/>
<feature type="domain" description="Yip1" evidence="6">
    <location>
        <begin position="8"/>
        <end position="180"/>
    </location>
</feature>
<dbReference type="eggNOG" id="ENOG50329ZC">
    <property type="taxonomic scope" value="Bacteria"/>
</dbReference>
<feature type="transmembrane region" description="Helical" evidence="5">
    <location>
        <begin position="132"/>
        <end position="153"/>
    </location>
</feature>
<reference evidence="7 8" key="1">
    <citation type="submission" date="2017-06" db="EMBL/GenBank/DDBJ databases">
        <title>Draft genome of Pseudomonas nitroreducens DF05.</title>
        <authorList>
            <person name="Iyer R."/>
        </authorList>
    </citation>
    <scope>NUCLEOTIDE SEQUENCE [LARGE SCALE GENOMIC DNA]</scope>
    <source>
        <strain evidence="7 8">DF05</strain>
    </source>
</reference>
<dbReference type="Pfam" id="PF04893">
    <property type="entry name" value="Yip1"/>
    <property type="match status" value="1"/>
</dbReference>
<accession>A0A246F8E3</accession>
<sequence>MTFPLTHFFTRPEKAWHELRENVDRHPAAYLPFWLLLPLIPAVCLFIGTTQVGWRLPGNEETQFLTPGSAALLAFWCYVGLVAGIVMIAYLVRWVLFRTEHRPGVNYSMSFSTAVALPLMLAGVAALLPSRWLLLIAAGIATAYSCWLLFVGLPIYMRMTQRSAAFYAGCILAFGFLVLLTTAFGFLELWGQAMSGSGEYLQQ</sequence>
<feature type="transmembrane region" description="Helical" evidence="5">
    <location>
        <begin position="104"/>
        <end position="126"/>
    </location>
</feature>
<keyword evidence="4 5" id="KW-0472">Membrane</keyword>
<dbReference type="InterPro" id="IPR006977">
    <property type="entry name" value="Yip1_dom"/>
</dbReference>
<feature type="transmembrane region" description="Helical" evidence="5">
    <location>
        <begin position="165"/>
        <end position="187"/>
    </location>
</feature>
<evidence type="ECO:0000259" key="6">
    <source>
        <dbReference type="Pfam" id="PF04893"/>
    </source>
</evidence>
<dbReference type="RefSeq" id="WP_088418582.1">
    <property type="nucleotide sequence ID" value="NZ_NJBA01000005.1"/>
</dbReference>
<organism evidence="7 8">
    <name type="scientific">Pseudomonas nitroreducens</name>
    <dbReference type="NCBI Taxonomy" id="46680"/>
    <lineage>
        <taxon>Bacteria</taxon>
        <taxon>Pseudomonadati</taxon>
        <taxon>Pseudomonadota</taxon>
        <taxon>Gammaproteobacteria</taxon>
        <taxon>Pseudomonadales</taxon>
        <taxon>Pseudomonadaceae</taxon>
        <taxon>Pseudomonas</taxon>
    </lineage>
</organism>
<name>A0A246F8E3_PSENT</name>